<feature type="domain" description="HTH araC/xylS-type" evidence="5">
    <location>
        <begin position="162"/>
        <end position="259"/>
    </location>
</feature>
<dbReference type="SUPFAM" id="SSF46689">
    <property type="entry name" value="Homeodomain-like"/>
    <property type="match status" value="1"/>
</dbReference>
<dbReference type="Pfam" id="PF12833">
    <property type="entry name" value="HTH_18"/>
    <property type="match status" value="1"/>
</dbReference>
<comment type="caution">
    <text evidence="6">The sequence shown here is derived from an EMBL/GenBank/DDBJ whole genome shotgun (WGS) entry which is preliminary data.</text>
</comment>
<dbReference type="InterPro" id="IPR014710">
    <property type="entry name" value="RmlC-like_jellyroll"/>
</dbReference>
<evidence type="ECO:0000256" key="1">
    <source>
        <dbReference type="ARBA" id="ARBA00022491"/>
    </source>
</evidence>
<evidence type="ECO:0000313" key="7">
    <source>
        <dbReference type="Proteomes" id="UP000292445"/>
    </source>
</evidence>
<dbReference type="InterPro" id="IPR003313">
    <property type="entry name" value="AraC-bd"/>
</dbReference>
<sequence length="265" mass="29297">MHAFEAAFAEFDPDATVAPVVAVHLTAQQRRSEQPVHRHRKGQLILALRGSVTCHVPTGLWMVPPQCAVWIPPGMTHSNRVSQHGQVCLLFVEPDTAPLPEVCCTLSISPLLRELILYLAAQPTDYSPDGPTHRLVGVLLEQLGRMPTEQLHLPVPAHSRLRRIADALASDPANRSTVAEWAQQVAMSERSLARLIKAETGMSFGRWRQQLHVIVALQRLSAGMTVQRVAMDLGYESVSAFITMFRKAMGKPPGRYLAERNRGEG</sequence>
<dbReference type="GO" id="GO:0043565">
    <property type="term" value="F:sequence-specific DNA binding"/>
    <property type="evidence" value="ECO:0007669"/>
    <property type="project" value="InterPro"/>
</dbReference>
<dbReference type="SMART" id="SM00342">
    <property type="entry name" value="HTH_ARAC"/>
    <property type="match status" value="1"/>
</dbReference>
<dbReference type="InterPro" id="IPR018060">
    <property type="entry name" value="HTH_AraC"/>
</dbReference>
<keyword evidence="4" id="KW-0804">Transcription</keyword>
<dbReference type="InterPro" id="IPR009057">
    <property type="entry name" value="Homeodomain-like_sf"/>
</dbReference>
<evidence type="ECO:0000259" key="5">
    <source>
        <dbReference type="PROSITE" id="PS01124"/>
    </source>
</evidence>
<dbReference type="AlphaFoldDB" id="A0A4Q7NDM9"/>
<dbReference type="PROSITE" id="PS01124">
    <property type="entry name" value="HTH_ARAC_FAMILY_2"/>
    <property type="match status" value="1"/>
</dbReference>
<dbReference type="EMBL" id="SGXC01000002">
    <property type="protein sequence ID" value="RZS81060.1"/>
    <property type="molecule type" value="Genomic_DNA"/>
</dbReference>
<evidence type="ECO:0000256" key="4">
    <source>
        <dbReference type="ARBA" id="ARBA00023163"/>
    </source>
</evidence>
<name>A0A4Q7NDM9_9BURK</name>
<dbReference type="Gene3D" id="1.10.10.60">
    <property type="entry name" value="Homeodomain-like"/>
    <property type="match status" value="1"/>
</dbReference>
<reference evidence="6 7" key="1">
    <citation type="submission" date="2019-02" db="EMBL/GenBank/DDBJ databases">
        <title>Genomic Encyclopedia of Type Strains, Phase IV (KMG-IV): sequencing the most valuable type-strain genomes for metagenomic binning, comparative biology and taxonomic classification.</title>
        <authorList>
            <person name="Goeker M."/>
        </authorList>
    </citation>
    <scope>NUCLEOTIDE SEQUENCE [LARGE SCALE GENOMIC DNA]</scope>
    <source>
        <strain evidence="6 7">K24</strain>
    </source>
</reference>
<keyword evidence="7" id="KW-1185">Reference proteome</keyword>
<dbReference type="Pfam" id="PF02311">
    <property type="entry name" value="AraC_binding"/>
    <property type="match status" value="1"/>
</dbReference>
<protein>
    <submittedName>
        <fullName evidence="6">AraC family transcriptional regulator</fullName>
    </submittedName>
</protein>
<dbReference type="PANTHER" id="PTHR11019">
    <property type="entry name" value="HTH-TYPE TRANSCRIPTIONAL REGULATOR NIMR"/>
    <property type="match status" value="1"/>
</dbReference>
<evidence type="ECO:0000256" key="3">
    <source>
        <dbReference type="ARBA" id="ARBA00023125"/>
    </source>
</evidence>
<keyword evidence="2" id="KW-0805">Transcription regulation</keyword>
<dbReference type="Gene3D" id="2.60.120.10">
    <property type="entry name" value="Jelly Rolls"/>
    <property type="match status" value="1"/>
</dbReference>
<dbReference type="Proteomes" id="UP000292445">
    <property type="component" value="Unassembled WGS sequence"/>
</dbReference>
<proteinExistence type="predicted"/>
<dbReference type="InterPro" id="IPR011051">
    <property type="entry name" value="RmlC_Cupin_sf"/>
</dbReference>
<dbReference type="FunFam" id="1.10.10.60:FF:000132">
    <property type="entry name" value="AraC family transcriptional regulator"/>
    <property type="match status" value="1"/>
</dbReference>
<dbReference type="RefSeq" id="WP_130358647.1">
    <property type="nucleotide sequence ID" value="NZ_SGXC01000002.1"/>
</dbReference>
<dbReference type="CDD" id="cd06124">
    <property type="entry name" value="cupin_NimR-like_N"/>
    <property type="match status" value="1"/>
</dbReference>
<keyword evidence="3" id="KW-0238">DNA-binding</keyword>
<dbReference type="OrthoDB" id="2536004at2"/>
<evidence type="ECO:0000313" key="6">
    <source>
        <dbReference type="EMBL" id="RZS81060.1"/>
    </source>
</evidence>
<dbReference type="GO" id="GO:0003700">
    <property type="term" value="F:DNA-binding transcription factor activity"/>
    <property type="evidence" value="ECO:0007669"/>
    <property type="project" value="InterPro"/>
</dbReference>
<keyword evidence="1" id="KW-0678">Repressor</keyword>
<evidence type="ECO:0000256" key="2">
    <source>
        <dbReference type="ARBA" id="ARBA00023015"/>
    </source>
</evidence>
<dbReference type="SUPFAM" id="SSF51182">
    <property type="entry name" value="RmlC-like cupins"/>
    <property type="match status" value="1"/>
</dbReference>
<organism evidence="6 7">
    <name type="scientific">Pigmentiphaga kullae</name>
    <dbReference type="NCBI Taxonomy" id="151784"/>
    <lineage>
        <taxon>Bacteria</taxon>
        <taxon>Pseudomonadati</taxon>
        <taxon>Pseudomonadota</taxon>
        <taxon>Betaproteobacteria</taxon>
        <taxon>Burkholderiales</taxon>
        <taxon>Alcaligenaceae</taxon>
        <taxon>Pigmentiphaga</taxon>
    </lineage>
</organism>
<dbReference type="PANTHER" id="PTHR11019:SF199">
    <property type="entry name" value="HTH-TYPE TRANSCRIPTIONAL REGULATOR NIMR"/>
    <property type="match status" value="1"/>
</dbReference>
<accession>A0A4Q7NDM9</accession>
<gene>
    <name evidence="6" type="ORF">EV675_3675</name>
</gene>